<sequence>MRTKYSTCSVCSKFESLRIFVARAVLFTCVLSSVESLLPPTVLTGGSQSVHRQLCVKFGQAIDKEDTEWRDILSPEEYYILREEGTEPPFSSELNSVKESGTFVCRGCGAPLFTTGSKFDSGTGWPSFTYPVDDSVDLRTDFKLIIPRTECRCATCKGHLGHVFSDGPEPTGLRYCMNGLAMSFKSDDEHPETAKLVNSREVIEGRKSVRPPLGVALPGIVLNSFLAVAITSSFFSGPHGQASSVLEYFPLVFAFYFGWLVVRDISRFMS</sequence>
<dbReference type="GO" id="GO:0030091">
    <property type="term" value="P:protein repair"/>
    <property type="evidence" value="ECO:0007669"/>
    <property type="project" value="InterPro"/>
</dbReference>
<dbReference type="PANTHER" id="PTHR10173:SF57">
    <property type="entry name" value="PEPTIDE-METHIONINE (R)-S-OXIDE REDUCTASE"/>
    <property type="match status" value="1"/>
</dbReference>
<feature type="transmembrane region" description="Helical" evidence="4">
    <location>
        <begin position="215"/>
        <end position="236"/>
    </location>
</feature>
<dbReference type="SUPFAM" id="SSF51316">
    <property type="entry name" value="Mss4-like"/>
    <property type="match status" value="1"/>
</dbReference>
<accession>A0A7S4K071</accession>
<organism evidence="6">
    <name type="scientific">Odontella aurita</name>
    <dbReference type="NCBI Taxonomy" id="265563"/>
    <lineage>
        <taxon>Eukaryota</taxon>
        <taxon>Sar</taxon>
        <taxon>Stramenopiles</taxon>
        <taxon>Ochrophyta</taxon>
        <taxon>Bacillariophyta</taxon>
        <taxon>Mediophyceae</taxon>
        <taxon>Biddulphiophycidae</taxon>
        <taxon>Eupodiscales</taxon>
        <taxon>Odontellaceae</taxon>
        <taxon>Odontella</taxon>
    </lineage>
</organism>
<keyword evidence="3" id="KW-0862">Zinc</keyword>
<dbReference type="GO" id="GO:0033743">
    <property type="term" value="F:peptide-methionine (R)-S-oxide reductase activity"/>
    <property type="evidence" value="ECO:0007669"/>
    <property type="project" value="UniProtKB-EC"/>
</dbReference>
<dbReference type="EMBL" id="HBKQ01053806">
    <property type="protein sequence ID" value="CAE2279823.1"/>
    <property type="molecule type" value="Transcribed_RNA"/>
</dbReference>
<evidence type="ECO:0000256" key="1">
    <source>
        <dbReference type="ARBA" id="ARBA00007174"/>
    </source>
</evidence>
<comment type="catalytic activity">
    <reaction evidence="3">
        <text>L-methionyl-[protein] + [thioredoxin]-disulfide + H2O = L-methionyl-(R)-S-oxide-[protein] + [thioredoxin]-dithiol</text>
        <dbReference type="Rhea" id="RHEA:24164"/>
        <dbReference type="Rhea" id="RHEA-COMP:10698"/>
        <dbReference type="Rhea" id="RHEA-COMP:10700"/>
        <dbReference type="Rhea" id="RHEA-COMP:12313"/>
        <dbReference type="Rhea" id="RHEA-COMP:12314"/>
        <dbReference type="ChEBI" id="CHEBI:15377"/>
        <dbReference type="ChEBI" id="CHEBI:16044"/>
        <dbReference type="ChEBI" id="CHEBI:29950"/>
        <dbReference type="ChEBI" id="CHEBI:45764"/>
        <dbReference type="ChEBI" id="CHEBI:50058"/>
        <dbReference type="EC" id="1.8.4.12"/>
    </reaction>
</comment>
<comment type="similarity">
    <text evidence="1 3">Belongs to the MsrB Met sulfoxide reductase family.</text>
</comment>
<keyword evidence="4" id="KW-1133">Transmembrane helix</keyword>
<dbReference type="EC" id="1.8.4.12" evidence="3"/>
<dbReference type="NCBIfam" id="TIGR00357">
    <property type="entry name" value="peptide-methionine (R)-S-oxide reductase MsrB"/>
    <property type="match status" value="1"/>
</dbReference>
<reference evidence="6" key="1">
    <citation type="submission" date="2021-01" db="EMBL/GenBank/DDBJ databases">
        <authorList>
            <person name="Corre E."/>
            <person name="Pelletier E."/>
            <person name="Niang G."/>
            <person name="Scheremetjew M."/>
            <person name="Finn R."/>
            <person name="Kale V."/>
            <person name="Holt S."/>
            <person name="Cochrane G."/>
            <person name="Meng A."/>
            <person name="Brown T."/>
            <person name="Cohen L."/>
        </authorList>
    </citation>
    <scope>NUCLEOTIDE SEQUENCE</scope>
    <source>
        <strain evidence="6">Isolate 1302-5</strain>
    </source>
</reference>
<keyword evidence="4" id="KW-0472">Membrane</keyword>
<dbReference type="Gene3D" id="2.170.150.20">
    <property type="entry name" value="Peptide methionine sulfoxide reductase"/>
    <property type="match status" value="1"/>
</dbReference>
<keyword evidence="2 3" id="KW-0560">Oxidoreductase</keyword>
<evidence type="ECO:0000256" key="4">
    <source>
        <dbReference type="SAM" id="Phobius"/>
    </source>
</evidence>
<dbReference type="AlphaFoldDB" id="A0A7S4K071"/>
<dbReference type="GO" id="GO:0046872">
    <property type="term" value="F:metal ion binding"/>
    <property type="evidence" value="ECO:0007669"/>
    <property type="project" value="UniProtKB-KW"/>
</dbReference>
<protein>
    <recommendedName>
        <fullName evidence="3">Peptide-methionine (R)-S-oxide reductase</fullName>
        <ecNumber evidence="3">1.8.4.12</ecNumber>
    </recommendedName>
</protein>
<comment type="cofactor">
    <cofactor evidence="3">
        <name>Zn(2+)</name>
        <dbReference type="ChEBI" id="CHEBI:29105"/>
    </cofactor>
    <text evidence="3">Binds 1 zinc ion per subunit.</text>
</comment>
<name>A0A7S4K071_9STRA</name>
<evidence type="ECO:0000256" key="3">
    <source>
        <dbReference type="RuleBase" id="RU365044"/>
    </source>
</evidence>
<feature type="domain" description="MsrB" evidence="5">
    <location>
        <begin position="66"/>
        <end position="187"/>
    </location>
</feature>
<keyword evidence="4" id="KW-0812">Transmembrane</keyword>
<feature type="transmembrane region" description="Helical" evidence="4">
    <location>
        <begin position="248"/>
        <end position="266"/>
    </location>
</feature>
<evidence type="ECO:0000313" key="6">
    <source>
        <dbReference type="EMBL" id="CAE2279823.1"/>
    </source>
</evidence>
<dbReference type="InterPro" id="IPR011057">
    <property type="entry name" value="Mss4-like_sf"/>
</dbReference>
<keyword evidence="3" id="KW-0479">Metal-binding</keyword>
<dbReference type="GO" id="GO:0006979">
    <property type="term" value="P:response to oxidative stress"/>
    <property type="evidence" value="ECO:0007669"/>
    <property type="project" value="InterPro"/>
</dbReference>
<dbReference type="InterPro" id="IPR002579">
    <property type="entry name" value="Met_Sox_Rdtase_MsrB_dom"/>
</dbReference>
<gene>
    <name evidence="6" type="ORF">OAUR00152_LOCUS36974</name>
</gene>
<dbReference type="InterPro" id="IPR028427">
    <property type="entry name" value="Met_Sox_Rdtase_MsrB"/>
</dbReference>
<dbReference type="PANTHER" id="PTHR10173">
    <property type="entry name" value="METHIONINE SULFOXIDE REDUCTASE"/>
    <property type="match status" value="1"/>
</dbReference>
<dbReference type="GO" id="GO:0005737">
    <property type="term" value="C:cytoplasm"/>
    <property type="evidence" value="ECO:0007669"/>
    <property type="project" value="TreeGrafter"/>
</dbReference>
<dbReference type="Pfam" id="PF01641">
    <property type="entry name" value="SelR"/>
    <property type="match status" value="1"/>
</dbReference>
<dbReference type="PROSITE" id="PS51790">
    <property type="entry name" value="MSRB"/>
    <property type="match status" value="1"/>
</dbReference>
<evidence type="ECO:0000256" key="2">
    <source>
        <dbReference type="ARBA" id="ARBA00023002"/>
    </source>
</evidence>
<evidence type="ECO:0000259" key="5">
    <source>
        <dbReference type="PROSITE" id="PS51790"/>
    </source>
</evidence>
<proteinExistence type="inferred from homology"/>